<protein>
    <recommendedName>
        <fullName evidence="2">PRISE-like Rossmann-fold domain-containing protein</fullName>
    </recommendedName>
</protein>
<organism evidence="3 4">
    <name type="scientific">Exophiala sideris</name>
    <dbReference type="NCBI Taxonomy" id="1016849"/>
    <lineage>
        <taxon>Eukaryota</taxon>
        <taxon>Fungi</taxon>
        <taxon>Dikarya</taxon>
        <taxon>Ascomycota</taxon>
        <taxon>Pezizomycotina</taxon>
        <taxon>Eurotiomycetes</taxon>
        <taxon>Chaetothyriomycetidae</taxon>
        <taxon>Chaetothyriales</taxon>
        <taxon>Herpotrichiellaceae</taxon>
        <taxon>Exophiala</taxon>
    </lineage>
</organism>
<accession>A0ABR0JBA3</accession>
<evidence type="ECO:0000259" key="2">
    <source>
        <dbReference type="Pfam" id="PF22917"/>
    </source>
</evidence>
<dbReference type="Gene3D" id="3.40.50.720">
    <property type="entry name" value="NAD(P)-binding Rossmann-like Domain"/>
    <property type="match status" value="1"/>
</dbReference>
<dbReference type="PANTHER" id="PTHR32487">
    <property type="entry name" value="3-OXO-DELTA(4,5)-STEROID 5-BETA-REDUCTASE"/>
    <property type="match status" value="1"/>
</dbReference>
<evidence type="ECO:0000313" key="4">
    <source>
        <dbReference type="Proteomes" id="UP001345691"/>
    </source>
</evidence>
<keyword evidence="4" id="KW-1185">Reference proteome</keyword>
<reference evidence="3 4" key="1">
    <citation type="submission" date="2023-08" db="EMBL/GenBank/DDBJ databases">
        <title>Black Yeasts Isolated from many extreme environments.</title>
        <authorList>
            <person name="Coleine C."/>
            <person name="Stajich J.E."/>
            <person name="Selbmann L."/>
        </authorList>
    </citation>
    <scope>NUCLEOTIDE SEQUENCE [LARGE SCALE GENOMIC DNA]</scope>
    <source>
        <strain evidence="3 4">CCFEE 6328</strain>
    </source>
</reference>
<dbReference type="Pfam" id="PF22917">
    <property type="entry name" value="PRISE"/>
    <property type="match status" value="1"/>
</dbReference>
<dbReference type="EMBL" id="JAVRRF010000011">
    <property type="protein sequence ID" value="KAK5060598.1"/>
    <property type="molecule type" value="Genomic_DNA"/>
</dbReference>
<dbReference type="PANTHER" id="PTHR32487:SF0">
    <property type="entry name" value="3-OXO-DELTA(4,5)-STEROID 5-BETA-REDUCTASE"/>
    <property type="match status" value="1"/>
</dbReference>
<sequence>MSPQNYGAHLGPSNRIPHKEDQPRTNDPHNFYFPQEDDMFELQAQGKSWSWNVIRPNGVIGFTPHGSGISEVLTIAVYLLIIREINESAAWPWSEYMWTAADDKSYAPGIGHISVWAATQDHCKNEAFNYVNGDVIIWKFIWPELVKHFGSHAPEPDFNDPNRAKHFDMEAWAKDKKPVWERVVKKHGGRLDAFDWCSWDYLPWCMGRTWCTLSSMNKARKFGWDRYDDSQDTYMQAIRRFENAGVLPRVHAEVNGDSGKA</sequence>
<dbReference type="Proteomes" id="UP001345691">
    <property type="component" value="Unassembled WGS sequence"/>
</dbReference>
<gene>
    <name evidence="3" type="ORF">LTR69_005915</name>
</gene>
<comment type="caution">
    <text evidence="3">The sequence shown here is derived from an EMBL/GenBank/DDBJ whole genome shotgun (WGS) entry which is preliminary data.</text>
</comment>
<feature type="domain" description="PRISE-like Rossmann-fold" evidence="2">
    <location>
        <begin position="5"/>
        <end position="189"/>
    </location>
</feature>
<dbReference type="InterPro" id="IPR055222">
    <property type="entry name" value="PRISE-like_Rossmann-fold"/>
</dbReference>
<evidence type="ECO:0000256" key="1">
    <source>
        <dbReference type="SAM" id="MobiDB-lite"/>
    </source>
</evidence>
<evidence type="ECO:0000313" key="3">
    <source>
        <dbReference type="EMBL" id="KAK5060598.1"/>
    </source>
</evidence>
<feature type="region of interest" description="Disordered" evidence="1">
    <location>
        <begin position="1"/>
        <end position="28"/>
    </location>
</feature>
<feature type="compositionally biased region" description="Basic and acidic residues" evidence="1">
    <location>
        <begin position="17"/>
        <end position="27"/>
    </location>
</feature>
<proteinExistence type="predicted"/>
<name>A0ABR0JBA3_9EURO</name>